<evidence type="ECO:0000259" key="1">
    <source>
        <dbReference type="Pfam" id="PF13466"/>
    </source>
</evidence>
<dbReference type="EMBL" id="WSES01000001">
    <property type="protein sequence ID" value="MVW59177.1"/>
    <property type="molecule type" value="Genomic_DNA"/>
</dbReference>
<evidence type="ECO:0000313" key="2">
    <source>
        <dbReference type="EMBL" id="MVW59177.1"/>
    </source>
</evidence>
<dbReference type="Proteomes" id="UP000443353">
    <property type="component" value="Unassembled WGS sequence"/>
</dbReference>
<dbReference type="RefSeq" id="WP_160407269.1">
    <property type="nucleotide sequence ID" value="NZ_WSES01000001.1"/>
</dbReference>
<organism evidence="2 3">
    <name type="scientific">Massilia cellulosiltytica</name>
    <dbReference type="NCBI Taxonomy" id="2683234"/>
    <lineage>
        <taxon>Bacteria</taxon>
        <taxon>Pseudomonadati</taxon>
        <taxon>Pseudomonadota</taxon>
        <taxon>Betaproteobacteria</taxon>
        <taxon>Burkholderiales</taxon>
        <taxon>Oxalobacteraceae</taxon>
        <taxon>Telluria group</taxon>
        <taxon>Massilia</taxon>
    </lineage>
</organism>
<evidence type="ECO:0000313" key="3">
    <source>
        <dbReference type="Proteomes" id="UP000443353"/>
    </source>
</evidence>
<dbReference type="CDD" id="cd07043">
    <property type="entry name" value="STAS_anti-anti-sigma_factors"/>
    <property type="match status" value="1"/>
</dbReference>
<dbReference type="InterPro" id="IPR058548">
    <property type="entry name" value="MlaB-like_STAS"/>
</dbReference>
<sequence>MAEANPMLSLEALTFDNAQAALAQGCAAVSAGETEFDLGGVKAADSSALALMLAWQRRAQGLGRSLKFINVPANVDALAKLYGVDGLLGRA</sequence>
<name>A0A7X3K682_9BURK</name>
<feature type="domain" description="MlaB-like STAS" evidence="1">
    <location>
        <begin position="12"/>
        <end position="85"/>
    </location>
</feature>
<keyword evidence="3" id="KW-1185">Reference proteome</keyword>
<accession>A0A7X3K682</accession>
<dbReference type="InterPro" id="IPR036513">
    <property type="entry name" value="STAS_dom_sf"/>
</dbReference>
<dbReference type="SUPFAM" id="SSF52091">
    <property type="entry name" value="SpoIIaa-like"/>
    <property type="match status" value="1"/>
</dbReference>
<comment type="caution">
    <text evidence="2">The sequence shown here is derived from an EMBL/GenBank/DDBJ whole genome shotgun (WGS) entry which is preliminary data.</text>
</comment>
<protein>
    <submittedName>
        <fullName evidence="2">STAS domain-containing protein</fullName>
    </submittedName>
</protein>
<dbReference type="Gene3D" id="3.30.750.24">
    <property type="entry name" value="STAS domain"/>
    <property type="match status" value="1"/>
</dbReference>
<proteinExistence type="predicted"/>
<reference evidence="2 3" key="1">
    <citation type="submission" date="2019-12" db="EMBL/GenBank/DDBJ databases">
        <authorList>
            <person name="Li C."/>
            <person name="Zhao J."/>
        </authorList>
    </citation>
    <scope>NUCLEOTIDE SEQUENCE [LARGE SCALE GENOMIC DNA]</scope>
    <source>
        <strain evidence="2 3">NEAU-DD11</strain>
    </source>
</reference>
<dbReference type="AlphaFoldDB" id="A0A7X3K682"/>
<dbReference type="Pfam" id="PF13466">
    <property type="entry name" value="STAS_2"/>
    <property type="match status" value="1"/>
</dbReference>
<gene>
    <name evidence="2" type="ORF">GPY61_04465</name>
</gene>